<reference evidence="1" key="1">
    <citation type="submission" date="2019-07" db="EMBL/GenBank/DDBJ databases">
        <title>Genomic Encyclopedia of Type Strains, Phase IV (KMG-IV): sequencing the most valuable type-strain genomes for metagenomic binning, comparative biology and taxonomic classification.</title>
        <authorList>
            <person name="Goeker M."/>
        </authorList>
    </citation>
    <scope>NUCLEOTIDE SEQUENCE</scope>
    <source>
        <strain evidence="1">DSM 44596</strain>
    </source>
</reference>
<name>A0A652YPC4_NOCGL</name>
<proteinExistence type="predicted"/>
<sequence length="133" mass="14575">MFLDTYLPFAENGSGDLLYVDTRGGRQQGFVREFGWEVADDCDPVSASLTDYVDSVRISIESGTEHSGLLPTFEEGALIWDVDYSDSPPPVPPPKPTVIRIPFALTSFLPSQIGPEDDLIDLDVVRQAIIDTA</sequence>
<evidence type="ECO:0000313" key="1">
    <source>
        <dbReference type="EMBL" id="TYQ03700.1"/>
    </source>
</evidence>
<dbReference type="EMBL" id="VNIQ01000004">
    <property type="protein sequence ID" value="TYQ03700.1"/>
    <property type="molecule type" value="Genomic_DNA"/>
</dbReference>
<evidence type="ECO:0008006" key="2">
    <source>
        <dbReference type="Google" id="ProtNLM"/>
    </source>
</evidence>
<organism evidence="1">
    <name type="scientific">Nocardia globerula</name>
    <dbReference type="NCBI Taxonomy" id="1818"/>
    <lineage>
        <taxon>Bacteria</taxon>
        <taxon>Bacillati</taxon>
        <taxon>Actinomycetota</taxon>
        <taxon>Actinomycetes</taxon>
        <taxon>Mycobacteriales</taxon>
        <taxon>Nocardiaceae</taxon>
        <taxon>Nocardia</taxon>
    </lineage>
</organism>
<protein>
    <recommendedName>
        <fullName evidence="2">SMI1/KNR4 family protein SUKH-1</fullName>
    </recommendedName>
</protein>
<accession>A0A652YPC4</accession>
<comment type="caution">
    <text evidence="1">The sequence shown here is derived from an EMBL/GenBank/DDBJ whole genome shotgun (WGS) entry which is preliminary data.</text>
</comment>
<dbReference type="AlphaFoldDB" id="A0A652YPC4"/>
<gene>
    <name evidence="1" type="ORF">FNL38_10465</name>
</gene>